<dbReference type="EMBL" id="CP114014">
    <property type="protein sequence ID" value="XAY04842.1"/>
    <property type="molecule type" value="Genomic_DNA"/>
</dbReference>
<dbReference type="KEGG" id="parq:DSM112329_01680"/>
<proteinExistence type="predicted"/>
<reference evidence="1" key="1">
    <citation type="submission" date="2022-12" db="EMBL/GenBank/DDBJ databases">
        <title>Paraconexibacter alkalitolerans sp. nov. and Baekduia alba sp. nov., isolated from soil and emended description of the genera Paraconexibacter (Chun et al., 2020) and Baekduia (An et al., 2020).</title>
        <authorList>
            <person name="Vieira S."/>
            <person name="Huber K.J."/>
            <person name="Geppert A."/>
            <person name="Wolf J."/>
            <person name="Neumann-Schaal M."/>
            <person name="Muesken M."/>
            <person name="Overmann J."/>
        </authorList>
    </citation>
    <scope>NUCLEOTIDE SEQUENCE</scope>
    <source>
        <strain evidence="1">AEG42_29</strain>
    </source>
</reference>
<name>A0AAU7ATP2_9ACTN</name>
<accession>A0AAU7ATP2</accession>
<protein>
    <submittedName>
        <fullName evidence="1">Uncharacterized protein</fullName>
    </submittedName>
</protein>
<sequence>MLAVSACGEDDKLRTAFLRDAGPVCRQAALADGAIAARIGIAQRGNDPAAVYSDVAALVRRRAATAQRYLNRLDTLTVPDDDRDRLKSWLADRRRQQDLTLQLAAAFVAQSDTRISTLSQEIDALASQNAAFATRYGLPECAKGAT</sequence>
<dbReference type="AlphaFoldDB" id="A0AAU7ATP2"/>
<organism evidence="1">
    <name type="scientific">Paraconexibacter sp. AEG42_29</name>
    <dbReference type="NCBI Taxonomy" id="2997339"/>
    <lineage>
        <taxon>Bacteria</taxon>
        <taxon>Bacillati</taxon>
        <taxon>Actinomycetota</taxon>
        <taxon>Thermoleophilia</taxon>
        <taxon>Solirubrobacterales</taxon>
        <taxon>Paraconexibacteraceae</taxon>
        <taxon>Paraconexibacter</taxon>
    </lineage>
</organism>
<gene>
    <name evidence="1" type="ORF">DSM112329_01680</name>
</gene>
<evidence type="ECO:0000313" key="1">
    <source>
        <dbReference type="EMBL" id="XAY04842.1"/>
    </source>
</evidence>